<dbReference type="AlphaFoldDB" id="A0A1I2ERB6"/>
<dbReference type="Pfam" id="PF03466">
    <property type="entry name" value="LysR_substrate"/>
    <property type="match status" value="1"/>
</dbReference>
<reference evidence="4 5" key="1">
    <citation type="submission" date="2016-10" db="EMBL/GenBank/DDBJ databases">
        <authorList>
            <person name="Varghese N."/>
            <person name="Submissions S."/>
        </authorList>
    </citation>
    <scope>NUCLEOTIDE SEQUENCE [LARGE SCALE GENOMIC DNA]</scope>
    <source>
        <strain evidence="5">YIM D21,KCTC 23444,ACCC 10710</strain>
    </source>
</reference>
<dbReference type="GO" id="GO:0003700">
    <property type="term" value="F:DNA-binding transcription factor activity"/>
    <property type="evidence" value="ECO:0007669"/>
    <property type="project" value="TreeGrafter"/>
</dbReference>
<dbReference type="Gene3D" id="3.40.190.290">
    <property type="match status" value="1"/>
</dbReference>
<organism evidence="4 5">
    <name type="scientific">Roseivivax sediminis</name>
    <dbReference type="NCBI Taxonomy" id="936889"/>
    <lineage>
        <taxon>Bacteria</taxon>
        <taxon>Pseudomonadati</taxon>
        <taxon>Pseudomonadota</taxon>
        <taxon>Alphaproteobacteria</taxon>
        <taxon>Rhodobacterales</taxon>
        <taxon>Roseobacteraceae</taxon>
        <taxon>Roseivivax</taxon>
    </lineage>
</organism>
<accession>A0A1I2ERB6</accession>
<dbReference type="Proteomes" id="UP000325289">
    <property type="component" value="Unassembled WGS sequence"/>
</dbReference>
<feature type="region of interest" description="Disordered" evidence="2">
    <location>
        <begin position="1"/>
        <end position="20"/>
    </location>
</feature>
<evidence type="ECO:0000256" key="2">
    <source>
        <dbReference type="SAM" id="MobiDB-lite"/>
    </source>
</evidence>
<proteinExistence type="inferred from homology"/>
<dbReference type="OrthoDB" id="8675247at2"/>
<comment type="similarity">
    <text evidence="1">Belongs to the LysR transcriptional regulatory family.</text>
</comment>
<dbReference type="GO" id="GO:0006351">
    <property type="term" value="P:DNA-templated transcription"/>
    <property type="evidence" value="ECO:0007669"/>
    <property type="project" value="TreeGrafter"/>
</dbReference>
<dbReference type="InterPro" id="IPR058163">
    <property type="entry name" value="LysR-type_TF_proteobact-type"/>
</dbReference>
<keyword evidence="5" id="KW-1185">Reference proteome</keyword>
<feature type="domain" description="LysR substrate-binding" evidence="3">
    <location>
        <begin position="28"/>
        <end position="100"/>
    </location>
</feature>
<dbReference type="GO" id="GO:0043565">
    <property type="term" value="F:sequence-specific DNA binding"/>
    <property type="evidence" value="ECO:0007669"/>
    <property type="project" value="TreeGrafter"/>
</dbReference>
<evidence type="ECO:0000256" key="1">
    <source>
        <dbReference type="ARBA" id="ARBA00009437"/>
    </source>
</evidence>
<dbReference type="PANTHER" id="PTHR30537">
    <property type="entry name" value="HTH-TYPE TRANSCRIPTIONAL REGULATOR"/>
    <property type="match status" value="1"/>
</dbReference>
<dbReference type="SUPFAM" id="SSF53850">
    <property type="entry name" value="Periplasmic binding protein-like II"/>
    <property type="match status" value="1"/>
</dbReference>
<protein>
    <submittedName>
        <fullName evidence="4">LysR substrate binding domain-containing protein</fullName>
    </submittedName>
</protein>
<evidence type="ECO:0000313" key="5">
    <source>
        <dbReference type="Proteomes" id="UP000325289"/>
    </source>
</evidence>
<sequence length="107" mass="11757">MAVSGKMKAHQHAMRTPPSGKIDHTEATGLVFNDGALLRLAAVRGLGLAYLWHHMVRDDVQAGRLMKVLADHLAPVPGFFLYYPSRDASPAMSVFADALMVHCRRMS</sequence>
<dbReference type="PANTHER" id="PTHR30537:SF1">
    <property type="entry name" value="HTH-TYPE TRANSCRIPTIONAL REGULATOR PGRR"/>
    <property type="match status" value="1"/>
</dbReference>
<gene>
    <name evidence="4" type="ORF">SAMN04515678_1311</name>
</gene>
<name>A0A1I2ERB6_9RHOB</name>
<dbReference type="EMBL" id="FOMS01000031">
    <property type="protein sequence ID" value="SFE95253.1"/>
    <property type="molecule type" value="Genomic_DNA"/>
</dbReference>
<evidence type="ECO:0000313" key="4">
    <source>
        <dbReference type="EMBL" id="SFE95253.1"/>
    </source>
</evidence>
<dbReference type="InterPro" id="IPR005119">
    <property type="entry name" value="LysR_subst-bd"/>
</dbReference>
<evidence type="ECO:0000259" key="3">
    <source>
        <dbReference type="Pfam" id="PF03466"/>
    </source>
</evidence>